<feature type="domain" description="Methyltransferase small" evidence="1">
    <location>
        <begin position="36"/>
        <end position="176"/>
    </location>
</feature>
<protein>
    <submittedName>
        <fullName evidence="2">tRNA1(Val) (Adenine(37)-N6)-methyltransferase</fullName>
    </submittedName>
</protein>
<dbReference type="PANTHER" id="PTHR47739">
    <property type="entry name" value="TRNA1(VAL) (ADENINE(37)-N6)-METHYLTRANSFERASE"/>
    <property type="match status" value="1"/>
</dbReference>
<accession>A0A9D2PP09</accession>
<dbReference type="InterPro" id="IPR029063">
    <property type="entry name" value="SAM-dependent_MTases_sf"/>
</dbReference>
<proteinExistence type="predicted"/>
<dbReference type="AlphaFoldDB" id="A0A9D2PP09"/>
<dbReference type="Proteomes" id="UP000823886">
    <property type="component" value="Unassembled WGS sequence"/>
</dbReference>
<sequence>MDKGELILEHERLDDLQNGYMLIQNPEHFCFGIDAVLLAWFAKVKPGEKVLDMGTGTGIVPILLKARYPQGRYTGLEIQEDSASMARRSVAYNGLEEDIRIVTGDIKEAASTFGGASFEVVTTNPPYMIGSHGLTGENRAKTIARHETLCSLEDVIAQASRLLNEHGRFYMVHRPFRLAEIFHVMIQYKIEPKRMRLVHPYVEKEPNLVLIEGSRGGKSRITVEKPLIVYEKPGVYTSEILEIYGREK</sequence>
<dbReference type="SUPFAM" id="SSF53335">
    <property type="entry name" value="S-adenosyl-L-methionine-dependent methyltransferases"/>
    <property type="match status" value="1"/>
</dbReference>
<evidence type="ECO:0000313" key="2">
    <source>
        <dbReference type="EMBL" id="HJC63182.1"/>
    </source>
</evidence>
<dbReference type="GO" id="GO:0008168">
    <property type="term" value="F:methyltransferase activity"/>
    <property type="evidence" value="ECO:0007669"/>
    <property type="project" value="InterPro"/>
</dbReference>
<evidence type="ECO:0000259" key="1">
    <source>
        <dbReference type="Pfam" id="PF05175"/>
    </source>
</evidence>
<reference evidence="2" key="2">
    <citation type="submission" date="2021-04" db="EMBL/GenBank/DDBJ databases">
        <authorList>
            <person name="Gilroy R."/>
        </authorList>
    </citation>
    <scope>NUCLEOTIDE SEQUENCE</scope>
    <source>
        <strain evidence="2">ChiBcec2-3848</strain>
    </source>
</reference>
<dbReference type="EMBL" id="DWVZ01000079">
    <property type="protein sequence ID" value="HJC63182.1"/>
    <property type="molecule type" value="Genomic_DNA"/>
</dbReference>
<dbReference type="Pfam" id="PF05175">
    <property type="entry name" value="MTS"/>
    <property type="match status" value="1"/>
</dbReference>
<comment type="caution">
    <text evidence="2">The sequence shown here is derived from an EMBL/GenBank/DDBJ whole genome shotgun (WGS) entry which is preliminary data.</text>
</comment>
<gene>
    <name evidence="2" type="ORF">H9753_06135</name>
</gene>
<dbReference type="PANTHER" id="PTHR47739:SF1">
    <property type="entry name" value="TRNA1(VAL) (ADENINE(37)-N6)-METHYLTRANSFERASE"/>
    <property type="match status" value="1"/>
</dbReference>
<dbReference type="Gene3D" id="3.40.50.150">
    <property type="entry name" value="Vaccinia Virus protein VP39"/>
    <property type="match status" value="1"/>
</dbReference>
<dbReference type="InterPro" id="IPR007848">
    <property type="entry name" value="Small_mtfrase_dom"/>
</dbReference>
<evidence type="ECO:0000313" key="3">
    <source>
        <dbReference type="Proteomes" id="UP000823886"/>
    </source>
</evidence>
<reference evidence="2" key="1">
    <citation type="journal article" date="2021" name="PeerJ">
        <title>Extensive microbial diversity within the chicken gut microbiome revealed by metagenomics and culture.</title>
        <authorList>
            <person name="Gilroy R."/>
            <person name="Ravi A."/>
            <person name="Getino M."/>
            <person name="Pursley I."/>
            <person name="Horton D.L."/>
            <person name="Alikhan N.F."/>
            <person name="Baker D."/>
            <person name="Gharbi K."/>
            <person name="Hall N."/>
            <person name="Watson M."/>
            <person name="Adriaenssens E.M."/>
            <person name="Foster-Nyarko E."/>
            <person name="Jarju S."/>
            <person name="Secka A."/>
            <person name="Antonio M."/>
            <person name="Oren A."/>
            <person name="Chaudhuri R.R."/>
            <person name="La Ragione R."/>
            <person name="Hildebrand F."/>
            <person name="Pallen M.J."/>
        </authorList>
    </citation>
    <scope>NUCLEOTIDE SEQUENCE</scope>
    <source>
        <strain evidence="2">ChiBcec2-3848</strain>
    </source>
</reference>
<name>A0A9D2PP09_9FIRM</name>
<dbReference type="InterPro" id="IPR050210">
    <property type="entry name" value="tRNA_Adenine-N(6)_MTase"/>
</dbReference>
<dbReference type="CDD" id="cd02440">
    <property type="entry name" value="AdoMet_MTases"/>
    <property type="match status" value="1"/>
</dbReference>
<organism evidence="2 3">
    <name type="scientific">Candidatus Blautia merdavium</name>
    <dbReference type="NCBI Taxonomy" id="2838494"/>
    <lineage>
        <taxon>Bacteria</taxon>
        <taxon>Bacillati</taxon>
        <taxon>Bacillota</taxon>
        <taxon>Clostridia</taxon>
        <taxon>Lachnospirales</taxon>
        <taxon>Lachnospiraceae</taxon>
        <taxon>Blautia</taxon>
    </lineage>
</organism>